<proteinExistence type="inferred from homology"/>
<dbReference type="PROSITE" id="PS50975">
    <property type="entry name" value="ATP_GRASP"/>
    <property type="match status" value="1"/>
</dbReference>
<organism evidence="6">
    <name type="scientific">freshwater metagenome</name>
    <dbReference type="NCBI Taxonomy" id="449393"/>
    <lineage>
        <taxon>unclassified sequences</taxon>
        <taxon>metagenomes</taxon>
        <taxon>ecological metagenomes</taxon>
    </lineage>
</organism>
<dbReference type="InterPro" id="IPR040686">
    <property type="entry name" value="PurK_C"/>
</dbReference>
<name>A0A6J7CYE7_9ZZZZ</name>
<dbReference type="InterPro" id="IPR016185">
    <property type="entry name" value="PreATP-grasp_dom_sf"/>
</dbReference>
<dbReference type="GO" id="GO:0005524">
    <property type="term" value="F:ATP binding"/>
    <property type="evidence" value="ECO:0007669"/>
    <property type="project" value="UniProtKB-KW"/>
</dbReference>
<dbReference type="GO" id="GO:0005829">
    <property type="term" value="C:cytosol"/>
    <property type="evidence" value="ECO:0007669"/>
    <property type="project" value="TreeGrafter"/>
</dbReference>
<dbReference type="InterPro" id="IPR005875">
    <property type="entry name" value="PurK"/>
</dbReference>
<sequence>MVGAGQLARMTHQAAIDLGVELRVLAATSQDPAVLAGAVHQIGSPAELADLRRLAEGADVVTFDHERVPPELLARLEADGVNLAPPARAKLLAQDKAHQREHLAALGLPVPPFALARGLREIEEFGSLHGWPLVAKAPRGGYDGRGVTVVADAKVASAVLGELPDGVLLEPLLAIEQELAVLVARTRVGEQVAYPVAQTVQRDAMCREIRVPAPIPPQLADKARSLALEIAERSGAVGLLALELFVVDGLLLVNELALRPHNSGHFTIEGSCTSQFEQHLRAVLGWPLGVPDLVAPAVVTVNVVGPADGAQPAERVAEALAVPGVHLHLYGKEPAPGRKLGHVTACGAQIAEVAARAREAASILEGGSA</sequence>
<feature type="domain" description="ATP-grasp" evidence="5">
    <location>
        <begin position="100"/>
        <end position="284"/>
    </location>
</feature>
<accession>A0A6J7CYE7</accession>
<dbReference type="InterPro" id="IPR011054">
    <property type="entry name" value="Rudment_hybrid_motif"/>
</dbReference>
<dbReference type="Gene3D" id="3.30.1490.20">
    <property type="entry name" value="ATP-grasp fold, A domain"/>
    <property type="match status" value="1"/>
</dbReference>
<dbReference type="EMBL" id="CAFBLQ010000026">
    <property type="protein sequence ID" value="CAB4863627.1"/>
    <property type="molecule type" value="Genomic_DNA"/>
</dbReference>
<keyword evidence="2" id="KW-0658">Purine biosynthesis</keyword>
<dbReference type="Pfam" id="PF22660">
    <property type="entry name" value="RS_preATP-grasp-like"/>
    <property type="match status" value="1"/>
</dbReference>
<dbReference type="SUPFAM" id="SSF51246">
    <property type="entry name" value="Rudiment single hybrid motif"/>
    <property type="match status" value="1"/>
</dbReference>
<dbReference type="InterPro" id="IPR013815">
    <property type="entry name" value="ATP_grasp_subdomain_1"/>
</dbReference>
<reference evidence="6" key="1">
    <citation type="submission" date="2020-05" db="EMBL/GenBank/DDBJ databases">
        <authorList>
            <person name="Chiriac C."/>
            <person name="Salcher M."/>
            <person name="Ghai R."/>
            <person name="Kavagutti S V."/>
        </authorList>
    </citation>
    <scope>NUCLEOTIDE SEQUENCE</scope>
</reference>
<dbReference type="Pfam" id="PF02222">
    <property type="entry name" value="ATP-grasp"/>
    <property type="match status" value="1"/>
</dbReference>
<dbReference type="SUPFAM" id="SSF52440">
    <property type="entry name" value="PreATP-grasp domain"/>
    <property type="match status" value="1"/>
</dbReference>
<dbReference type="SUPFAM" id="SSF56059">
    <property type="entry name" value="Glutathione synthetase ATP-binding domain-like"/>
    <property type="match status" value="1"/>
</dbReference>
<comment type="pathway">
    <text evidence="4">Purine metabolism.</text>
</comment>
<dbReference type="NCBIfam" id="TIGR01161">
    <property type="entry name" value="purK"/>
    <property type="match status" value="1"/>
</dbReference>
<gene>
    <name evidence="6" type="ORF">UFOPK3423_00371</name>
</gene>
<protein>
    <submittedName>
        <fullName evidence="6">Unannotated protein</fullName>
    </submittedName>
</protein>
<dbReference type="AlphaFoldDB" id="A0A6J7CYE7"/>
<dbReference type="Gene3D" id="3.40.50.20">
    <property type="match status" value="1"/>
</dbReference>
<dbReference type="InterPro" id="IPR003135">
    <property type="entry name" value="ATP-grasp_carboxylate-amine"/>
</dbReference>
<keyword evidence="3" id="KW-0067">ATP-binding</keyword>
<dbReference type="InterPro" id="IPR011761">
    <property type="entry name" value="ATP-grasp"/>
</dbReference>
<dbReference type="InterPro" id="IPR054350">
    <property type="entry name" value="PurT/PurK_preATP-grasp"/>
</dbReference>
<dbReference type="PANTHER" id="PTHR11609">
    <property type="entry name" value="PURINE BIOSYNTHESIS PROTEIN 6/7, PUR6/7"/>
    <property type="match status" value="1"/>
</dbReference>
<dbReference type="GO" id="GO:0004638">
    <property type="term" value="F:phosphoribosylaminoimidazole carboxylase activity"/>
    <property type="evidence" value="ECO:0007669"/>
    <property type="project" value="InterPro"/>
</dbReference>
<evidence type="ECO:0000313" key="6">
    <source>
        <dbReference type="EMBL" id="CAB4863627.1"/>
    </source>
</evidence>
<dbReference type="GO" id="GO:0006189">
    <property type="term" value="P:'de novo' IMP biosynthetic process"/>
    <property type="evidence" value="ECO:0007669"/>
    <property type="project" value="InterPro"/>
</dbReference>
<dbReference type="Gene3D" id="3.30.470.20">
    <property type="entry name" value="ATP-grasp fold, B domain"/>
    <property type="match status" value="1"/>
</dbReference>
<evidence type="ECO:0000256" key="3">
    <source>
        <dbReference type="ARBA" id="ARBA00022840"/>
    </source>
</evidence>
<evidence type="ECO:0000256" key="4">
    <source>
        <dbReference type="ARBA" id="ARBA00025704"/>
    </source>
</evidence>
<dbReference type="HAMAP" id="MF_01928">
    <property type="entry name" value="PurK"/>
    <property type="match status" value="1"/>
</dbReference>
<dbReference type="GO" id="GO:0046872">
    <property type="term" value="F:metal ion binding"/>
    <property type="evidence" value="ECO:0007669"/>
    <property type="project" value="InterPro"/>
</dbReference>
<evidence type="ECO:0000256" key="1">
    <source>
        <dbReference type="ARBA" id="ARBA00022741"/>
    </source>
</evidence>
<evidence type="ECO:0000259" key="5">
    <source>
        <dbReference type="PROSITE" id="PS50975"/>
    </source>
</evidence>
<dbReference type="PANTHER" id="PTHR11609:SF5">
    <property type="entry name" value="PHOSPHORIBOSYLAMINOIMIDAZOLE CARBOXYLASE"/>
    <property type="match status" value="1"/>
</dbReference>
<dbReference type="NCBIfam" id="NF004680">
    <property type="entry name" value="PRK06019.1-6"/>
    <property type="match status" value="1"/>
</dbReference>
<dbReference type="Pfam" id="PF17769">
    <property type="entry name" value="PurK_C"/>
    <property type="match status" value="1"/>
</dbReference>
<evidence type="ECO:0000256" key="2">
    <source>
        <dbReference type="ARBA" id="ARBA00022755"/>
    </source>
</evidence>
<keyword evidence="1" id="KW-0547">Nucleotide-binding</keyword>